<keyword evidence="4" id="KW-1185">Reference proteome</keyword>
<reference evidence="3 4" key="1">
    <citation type="submission" date="2016-12" db="EMBL/GenBank/DDBJ databases">
        <title>Izhakiella australiana sp. nov. of genus Izhakiella isolated from Australian desert.</title>
        <authorList>
            <person name="Ji M."/>
        </authorList>
    </citation>
    <scope>NUCLEOTIDE SEQUENCE [LARGE SCALE GENOMIC DNA]</scope>
    <source>
        <strain evidence="3 4">D4N98</strain>
    </source>
</reference>
<gene>
    <name evidence="3" type="ORF">BTJ39_03930</name>
</gene>
<evidence type="ECO:0000259" key="2">
    <source>
        <dbReference type="Pfam" id="PF05229"/>
    </source>
</evidence>
<evidence type="ECO:0000313" key="4">
    <source>
        <dbReference type="Proteomes" id="UP000190667"/>
    </source>
</evidence>
<dbReference type="InterPro" id="IPR007893">
    <property type="entry name" value="Spore_coat_U/FanG"/>
</dbReference>
<dbReference type="InterPro" id="IPR053167">
    <property type="entry name" value="Spore_coat_component"/>
</dbReference>
<feature type="signal peptide" evidence="1">
    <location>
        <begin position="1"/>
        <end position="27"/>
    </location>
</feature>
<sequence length="184" mass="19213">MEYSFNKKIVLMAVISGLSLAPLIACAAPASGMGDGTTKGQINISLNVAAGCLVKPVSSASAEVTSPANGTQWMNLQFPPRDIGKDETSAQIDIECTAGAQPELTLDAGMYGGQSNQRNMKNTDGKSKLPYTLASDQAGKSVISPNQQVKVPPNGKYSIYALTNIPANTPTGNYADTVQATLSW</sequence>
<dbReference type="Proteomes" id="UP000190667">
    <property type="component" value="Unassembled WGS sequence"/>
</dbReference>
<feature type="chain" id="PRO_5013068932" description="Spore coat protein U/FanG domain-containing protein" evidence="1">
    <location>
        <begin position="28"/>
        <end position="184"/>
    </location>
</feature>
<dbReference type="PANTHER" id="PTHR37089:SF4">
    <property type="entry name" value="EXPORTED PROTEIN"/>
    <property type="match status" value="1"/>
</dbReference>
<evidence type="ECO:0000313" key="3">
    <source>
        <dbReference type="EMBL" id="OON41128.1"/>
    </source>
</evidence>
<feature type="domain" description="Spore coat protein U/FanG" evidence="2">
    <location>
        <begin position="40"/>
        <end position="181"/>
    </location>
</feature>
<dbReference type="EMBL" id="MRUL01000002">
    <property type="protein sequence ID" value="OON41128.1"/>
    <property type="molecule type" value="Genomic_DNA"/>
</dbReference>
<keyword evidence="1" id="KW-0732">Signal</keyword>
<evidence type="ECO:0000256" key="1">
    <source>
        <dbReference type="SAM" id="SignalP"/>
    </source>
</evidence>
<protein>
    <recommendedName>
        <fullName evidence="2">Spore coat protein U/FanG domain-containing protein</fullName>
    </recommendedName>
</protein>
<proteinExistence type="predicted"/>
<dbReference type="AlphaFoldDB" id="A0A1S8YQF0"/>
<dbReference type="STRING" id="1926881.BTJ39_03930"/>
<organism evidence="3 4">
    <name type="scientific">Izhakiella australiensis</name>
    <dbReference type="NCBI Taxonomy" id="1926881"/>
    <lineage>
        <taxon>Bacteria</taxon>
        <taxon>Pseudomonadati</taxon>
        <taxon>Pseudomonadota</taxon>
        <taxon>Gammaproteobacteria</taxon>
        <taxon>Enterobacterales</taxon>
        <taxon>Erwiniaceae</taxon>
        <taxon>Izhakiella</taxon>
    </lineage>
</organism>
<comment type="caution">
    <text evidence="3">The sequence shown here is derived from an EMBL/GenBank/DDBJ whole genome shotgun (WGS) entry which is preliminary data.</text>
</comment>
<accession>A0A1S8YQF0</accession>
<name>A0A1S8YQF0_9GAMM</name>
<dbReference type="Pfam" id="PF05229">
    <property type="entry name" value="SCPU"/>
    <property type="match status" value="1"/>
</dbReference>
<dbReference type="PANTHER" id="PTHR37089">
    <property type="entry name" value="PROTEIN U-RELATED"/>
    <property type="match status" value="1"/>
</dbReference>